<organism evidence="2 3">
    <name type="scientific">Strigamia maritima</name>
    <name type="common">European centipede</name>
    <name type="synonym">Geophilus maritimus</name>
    <dbReference type="NCBI Taxonomy" id="126957"/>
    <lineage>
        <taxon>Eukaryota</taxon>
        <taxon>Metazoa</taxon>
        <taxon>Ecdysozoa</taxon>
        <taxon>Arthropoda</taxon>
        <taxon>Myriapoda</taxon>
        <taxon>Chilopoda</taxon>
        <taxon>Pleurostigmophora</taxon>
        <taxon>Geophilomorpha</taxon>
        <taxon>Linotaeniidae</taxon>
        <taxon>Strigamia</taxon>
    </lineage>
</organism>
<evidence type="ECO:0000313" key="3">
    <source>
        <dbReference type="Proteomes" id="UP000014500"/>
    </source>
</evidence>
<evidence type="ECO:0000313" key="2">
    <source>
        <dbReference type="EnsemblMetazoa" id="SMAR006087-PA"/>
    </source>
</evidence>
<feature type="compositionally biased region" description="Polar residues" evidence="1">
    <location>
        <begin position="15"/>
        <end position="24"/>
    </location>
</feature>
<dbReference type="HOGENOM" id="CLU_1134784_0_0_1"/>
<dbReference type="EnsemblMetazoa" id="SMAR006087-RA">
    <property type="protein sequence ID" value="SMAR006087-PA"/>
    <property type="gene ID" value="SMAR006087"/>
</dbReference>
<dbReference type="PhylomeDB" id="T1IXY9"/>
<dbReference type="Gene3D" id="3.30.70.1820">
    <property type="entry name" value="L1 transposable element, RRM domain"/>
    <property type="match status" value="1"/>
</dbReference>
<reference evidence="2" key="2">
    <citation type="submission" date="2015-02" db="UniProtKB">
        <authorList>
            <consortium name="EnsemblMetazoa"/>
        </authorList>
    </citation>
    <scope>IDENTIFICATION</scope>
</reference>
<keyword evidence="3" id="KW-1185">Reference proteome</keyword>
<protein>
    <submittedName>
        <fullName evidence="2">Uncharacterized protein</fullName>
    </submittedName>
</protein>
<dbReference type="eggNOG" id="ENOG502SBKR">
    <property type="taxonomic scope" value="Eukaryota"/>
</dbReference>
<reference evidence="3" key="1">
    <citation type="submission" date="2011-05" db="EMBL/GenBank/DDBJ databases">
        <authorList>
            <person name="Richards S.R."/>
            <person name="Qu J."/>
            <person name="Jiang H."/>
            <person name="Jhangiani S.N."/>
            <person name="Agravi P."/>
            <person name="Goodspeed R."/>
            <person name="Gross S."/>
            <person name="Mandapat C."/>
            <person name="Jackson L."/>
            <person name="Mathew T."/>
            <person name="Pu L."/>
            <person name="Thornton R."/>
            <person name="Saada N."/>
            <person name="Wilczek-Boney K.B."/>
            <person name="Lee S."/>
            <person name="Kovar C."/>
            <person name="Wu Y."/>
            <person name="Scherer S.E."/>
            <person name="Worley K.C."/>
            <person name="Muzny D.M."/>
            <person name="Gibbs R."/>
        </authorList>
    </citation>
    <scope>NUCLEOTIDE SEQUENCE</scope>
    <source>
        <strain evidence="3">Brora</strain>
    </source>
</reference>
<sequence length="245" mass="28736">MAKSGKLPAKEKYQRASTMTLRTPPQNPNKRLAMSPLTGEQEDGGILEKRLEKIEVVLESQVKTVKKLQPFKLDEQIGQLHNNLDFLKRKVDSLENYSRRANLVFRGIKEDAEESWEQTEAKVIEVVQKYLDFEPTSVARSHQLEKQGRRYRPVTVKFDAKKEKKMTLANRRKFKSSEIFVDEDFSNEIRQRRFFLFKEAKKRREAGNVAIVKSDKLKVNNVAYQWDERQQKIVQIQGRVPMMAH</sequence>
<dbReference type="OMA" id="TIYMSED"/>
<dbReference type="Proteomes" id="UP000014500">
    <property type="component" value="Unassembled WGS sequence"/>
</dbReference>
<evidence type="ECO:0000256" key="1">
    <source>
        <dbReference type="SAM" id="MobiDB-lite"/>
    </source>
</evidence>
<name>T1IXY9_STRMM</name>
<feature type="region of interest" description="Disordered" evidence="1">
    <location>
        <begin position="1"/>
        <end position="44"/>
    </location>
</feature>
<dbReference type="AlphaFoldDB" id="T1IXY9"/>
<proteinExistence type="predicted"/>
<dbReference type="EMBL" id="JH431665">
    <property type="status" value="NOT_ANNOTATED_CDS"/>
    <property type="molecule type" value="Genomic_DNA"/>
</dbReference>
<accession>T1IXY9</accession>